<gene>
    <name evidence="1" type="ORF">LCGC14_0962620</name>
</gene>
<feature type="non-terminal residue" evidence="1">
    <location>
        <position position="56"/>
    </location>
</feature>
<accession>A0A0F9NE23</accession>
<dbReference type="AlphaFoldDB" id="A0A0F9NE23"/>
<sequence length="56" mass="6598">MKISNKDSKTKKVEKVGELDIESDRKSMTNEEIDKINLNDEKIQELQILYQNETDK</sequence>
<protein>
    <submittedName>
        <fullName evidence="1">Uncharacterized protein</fullName>
    </submittedName>
</protein>
<proteinExistence type="predicted"/>
<dbReference type="EMBL" id="LAZR01003492">
    <property type="protein sequence ID" value="KKN17750.1"/>
    <property type="molecule type" value="Genomic_DNA"/>
</dbReference>
<comment type="caution">
    <text evidence="1">The sequence shown here is derived from an EMBL/GenBank/DDBJ whole genome shotgun (WGS) entry which is preliminary data.</text>
</comment>
<evidence type="ECO:0000313" key="1">
    <source>
        <dbReference type="EMBL" id="KKN17750.1"/>
    </source>
</evidence>
<reference evidence="1" key="1">
    <citation type="journal article" date="2015" name="Nature">
        <title>Complex archaea that bridge the gap between prokaryotes and eukaryotes.</title>
        <authorList>
            <person name="Spang A."/>
            <person name="Saw J.H."/>
            <person name="Jorgensen S.L."/>
            <person name="Zaremba-Niedzwiedzka K."/>
            <person name="Martijn J."/>
            <person name="Lind A.E."/>
            <person name="van Eijk R."/>
            <person name="Schleper C."/>
            <person name="Guy L."/>
            <person name="Ettema T.J."/>
        </authorList>
    </citation>
    <scope>NUCLEOTIDE SEQUENCE</scope>
</reference>
<organism evidence="1">
    <name type="scientific">marine sediment metagenome</name>
    <dbReference type="NCBI Taxonomy" id="412755"/>
    <lineage>
        <taxon>unclassified sequences</taxon>
        <taxon>metagenomes</taxon>
        <taxon>ecological metagenomes</taxon>
    </lineage>
</organism>
<name>A0A0F9NE23_9ZZZZ</name>